<dbReference type="Gene3D" id="3.40.190.290">
    <property type="match status" value="1"/>
</dbReference>
<organism evidence="6 7">
    <name type="scientific">Gracilibacillus salinarum</name>
    <dbReference type="NCBI Taxonomy" id="2932255"/>
    <lineage>
        <taxon>Bacteria</taxon>
        <taxon>Bacillati</taxon>
        <taxon>Bacillota</taxon>
        <taxon>Bacilli</taxon>
        <taxon>Bacillales</taxon>
        <taxon>Bacillaceae</taxon>
        <taxon>Gracilibacillus</taxon>
    </lineage>
</organism>
<feature type="domain" description="HTH lysR-type" evidence="5">
    <location>
        <begin position="1"/>
        <end position="58"/>
    </location>
</feature>
<dbReference type="EMBL" id="CP095071">
    <property type="protein sequence ID" value="UOQ83487.1"/>
    <property type="molecule type" value="Genomic_DNA"/>
</dbReference>
<gene>
    <name evidence="6" type="ORF">MUN87_12010</name>
</gene>
<keyword evidence="7" id="KW-1185">Reference proteome</keyword>
<evidence type="ECO:0000256" key="3">
    <source>
        <dbReference type="ARBA" id="ARBA00023125"/>
    </source>
</evidence>
<dbReference type="InterPro" id="IPR000847">
    <property type="entry name" value="LysR_HTH_N"/>
</dbReference>
<dbReference type="RefSeq" id="WP_244740417.1">
    <property type="nucleotide sequence ID" value="NZ_CP095071.1"/>
</dbReference>
<dbReference type="InterPro" id="IPR036390">
    <property type="entry name" value="WH_DNA-bd_sf"/>
</dbReference>
<dbReference type="InterPro" id="IPR036388">
    <property type="entry name" value="WH-like_DNA-bd_sf"/>
</dbReference>
<dbReference type="SUPFAM" id="SSF46785">
    <property type="entry name" value="Winged helix' DNA-binding domain"/>
    <property type="match status" value="1"/>
</dbReference>
<evidence type="ECO:0000313" key="6">
    <source>
        <dbReference type="EMBL" id="UOQ83487.1"/>
    </source>
</evidence>
<name>A0ABY4GGW0_9BACI</name>
<evidence type="ECO:0000259" key="5">
    <source>
        <dbReference type="PROSITE" id="PS50931"/>
    </source>
</evidence>
<keyword evidence="2" id="KW-0805">Transcription regulation</keyword>
<dbReference type="SUPFAM" id="SSF53850">
    <property type="entry name" value="Periplasmic binding protein-like II"/>
    <property type="match status" value="1"/>
</dbReference>
<accession>A0ABY4GGW0</accession>
<sequence length="296" mass="33678">MDMKQLSTFQVASETLNFTKSAEILNYAQSSVTSHIKSLETELGVNLFERLGNKLVLTPFGERFRVYSDAIITQYQSAMEEINYDKNMTSTIVVGATESQCTYKMPDVLKELKLLFPNVKVIIKPVHKLSDIQSELQSGEMDFAFIFGDDIEERNNMQVSKLSKGHLVLVASPTNKATYIENPKLEDLIEETLILTEKGCSYRNLLEGMLDTSQIKFNSTFEITNIETLKNCVKSDLGIALLPYEVVKREVDNNELKIIPLSQVKHHEISHFLSWHKDKKLTPLLNTFISLSQNVF</sequence>
<evidence type="ECO:0000256" key="4">
    <source>
        <dbReference type="ARBA" id="ARBA00023163"/>
    </source>
</evidence>
<protein>
    <submittedName>
        <fullName evidence="6">LysR family transcriptional regulator</fullName>
    </submittedName>
</protein>
<dbReference type="Gene3D" id="1.10.10.10">
    <property type="entry name" value="Winged helix-like DNA-binding domain superfamily/Winged helix DNA-binding domain"/>
    <property type="match status" value="1"/>
</dbReference>
<dbReference type="PROSITE" id="PS50931">
    <property type="entry name" value="HTH_LYSR"/>
    <property type="match status" value="1"/>
</dbReference>
<dbReference type="Pfam" id="PF00126">
    <property type="entry name" value="HTH_1"/>
    <property type="match status" value="1"/>
</dbReference>
<dbReference type="Proteomes" id="UP000831537">
    <property type="component" value="Chromosome"/>
</dbReference>
<dbReference type="PRINTS" id="PR00039">
    <property type="entry name" value="HTHLYSR"/>
</dbReference>
<dbReference type="PANTHER" id="PTHR30126">
    <property type="entry name" value="HTH-TYPE TRANSCRIPTIONAL REGULATOR"/>
    <property type="match status" value="1"/>
</dbReference>
<dbReference type="CDD" id="cd05466">
    <property type="entry name" value="PBP2_LTTR_substrate"/>
    <property type="match status" value="1"/>
</dbReference>
<proteinExistence type="inferred from homology"/>
<evidence type="ECO:0000256" key="1">
    <source>
        <dbReference type="ARBA" id="ARBA00009437"/>
    </source>
</evidence>
<reference evidence="6 7" key="1">
    <citation type="submission" date="2022-04" db="EMBL/GenBank/DDBJ databases">
        <title>Gracilibacillus sp. isolated from saltern.</title>
        <authorList>
            <person name="Won M."/>
            <person name="Lee C.-M."/>
            <person name="Woen H.-Y."/>
            <person name="Kwon S.-W."/>
        </authorList>
    </citation>
    <scope>NUCLEOTIDE SEQUENCE [LARGE SCALE GENOMIC DNA]</scope>
    <source>
        <strain evidence="6 7">SSPM10-3</strain>
    </source>
</reference>
<comment type="similarity">
    <text evidence="1">Belongs to the LysR transcriptional regulatory family.</text>
</comment>
<dbReference type="Pfam" id="PF03466">
    <property type="entry name" value="LysR_substrate"/>
    <property type="match status" value="1"/>
</dbReference>
<dbReference type="PANTHER" id="PTHR30126:SF100">
    <property type="entry name" value="LYSR-FAMILY TRANSCRIPTIONAL REGULATOR"/>
    <property type="match status" value="1"/>
</dbReference>
<evidence type="ECO:0000313" key="7">
    <source>
        <dbReference type="Proteomes" id="UP000831537"/>
    </source>
</evidence>
<dbReference type="InterPro" id="IPR005119">
    <property type="entry name" value="LysR_subst-bd"/>
</dbReference>
<keyword evidence="3" id="KW-0238">DNA-binding</keyword>
<evidence type="ECO:0000256" key="2">
    <source>
        <dbReference type="ARBA" id="ARBA00023015"/>
    </source>
</evidence>
<keyword evidence="4" id="KW-0804">Transcription</keyword>